<dbReference type="InterPro" id="IPR037120">
    <property type="entry name" value="Haem_peroxidase_sf_animal"/>
</dbReference>
<dbReference type="PANTHER" id="PTHR11475:SF63">
    <property type="entry name" value="EOSINOPHIL PEROXIDASE"/>
    <property type="match status" value="1"/>
</dbReference>
<feature type="signal peptide" evidence="2">
    <location>
        <begin position="1"/>
        <end position="18"/>
    </location>
</feature>
<dbReference type="SUPFAM" id="SSF48113">
    <property type="entry name" value="Heme-dependent peroxidases"/>
    <property type="match status" value="1"/>
</dbReference>
<dbReference type="GO" id="GO:0006979">
    <property type="term" value="P:response to oxidative stress"/>
    <property type="evidence" value="ECO:0007669"/>
    <property type="project" value="InterPro"/>
</dbReference>
<name>A0A315VSM6_GAMAF</name>
<dbReference type="InterPro" id="IPR019791">
    <property type="entry name" value="Haem_peroxidase_animal"/>
</dbReference>
<dbReference type="GO" id="GO:0005615">
    <property type="term" value="C:extracellular space"/>
    <property type="evidence" value="ECO:0007669"/>
    <property type="project" value="TreeGrafter"/>
</dbReference>
<dbReference type="Gene3D" id="1.10.640.10">
    <property type="entry name" value="Haem peroxidase domain superfamily, animal type"/>
    <property type="match status" value="1"/>
</dbReference>
<keyword evidence="2" id="KW-0732">Signal</keyword>
<feature type="non-terminal residue" evidence="3">
    <location>
        <position position="291"/>
    </location>
</feature>
<dbReference type="GO" id="GO:0004601">
    <property type="term" value="F:peroxidase activity"/>
    <property type="evidence" value="ECO:0007669"/>
    <property type="project" value="InterPro"/>
</dbReference>
<evidence type="ECO:0000313" key="3">
    <source>
        <dbReference type="EMBL" id="PWA26584.1"/>
    </source>
</evidence>
<dbReference type="EMBL" id="NHOQ01001156">
    <property type="protein sequence ID" value="PWA26584.1"/>
    <property type="molecule type" value="Genomic_DNA"/>
</dbReference>
<dbReference type="PRINTS" id="PR00457">
    <property type="entry name" value="ANPEROXIDASE"/>
</dbReference>
<reference evidence="3 4" key="1">
    <citation type="journal article" date="2018" name="G3 (Bethesda)">
        <title>A High-Quality Reference Genome for the Invasive Mosquitofish Gambusia affinis Using a Chicago Library.</title>
        <authorList>
            <person name="Hoffberg S.L."/>
            <person name="Troendle N.J."/>
            <person name="Glenn T.C."/>
            <person name="Mahmud O."/>
            <person name="Louha S."/>
            <person name="Chalopin D."/>
            <person name="Bennetzen J.L."/>
            <person name="Mauricio R."/>
        </authorList>
    </citation>
    <scope>NUCLEOTIDE SEQUENCE [LARGE SCALE GENOMIC DNA]</scope>
    <source>
        <strain evidence="3">NE01/NJP1002.9</strain>
        <tissue evidence="3">Muscle</tissue>
    </source>
</reference>
<dbReference type="Pfam" id="PF03098">
    <property type="entry name" value="An_peroxidase"/>
    <property type="match status" value="1"/>
</dbReference>
<proteinExistence type="predicted"/>
<dbReference type="GO" id="GO:0020037">
    <property type="term" value="F:heme binding"/>
    <property type="evidence" value="ECO:0007669"/>
    <property type="project" value="InterPro"/>
</dbReference>
<dbReference type="AlphaFoldDB" id="A0A315VSM6"/>
<gene>
    <name evidence="3" type="ORF">CCH79_00000837</name>
</gene>
<evidence type="ECO:0000256" key="2">
    <source>
        <dbReference type="SAM" id="SignalP"/>
    </source>
</evidence>
<dbReference type="Proteomes" id="UP000250572">
    <property type="component" value="Unassembled WGS sequence"/>
</dbReference>
<evidence type="ECO:0000256" key="1">
    <source>
        <dbReference type="SAM" id="MobiDB-lite"/>
    </source>
</evidence>
<feature type="compositionally biased region" description="Polar residues" evidence="1">
    <location>
        <begin position="231"/>
        <end position="240"/>
    </location>
</feature>
<organism evidence="3 4">
    <name type="scientific">Gambusia affinis</name>
    <name type="common">Western mosquitofish</name>
    <name type="synonym">Heterandria affinis</name>
    <dbReference type="NCBI Taxonomy" id="33528"/>
    <lineage>
        <taxon>Eukaryota</taxon>
        <taxon>Metazoa</taxon>
        <taxon>Chordata</taxon>
        <taxon>Craniata</taxon>
        <taxon>Vertebrata</taxon>
        <taxon>Euteleostomi</taxon>
        <taxon>Actinopterygii</taxon>
        <taxon>Neopterygii</taxon>
        <taxon>Teleostei</taxon>
        <taxon>Neoteleostei</taxon>
        <taxon>Acanthomorphata</taxon>
        <taxon>Ovalentaria</taxon>
        <taxon>Atherinomorphae</taxon>
        <taxon>Cyprinodontiformes</taxon>
        <taxon>Poeciliidae</taxon>
        <taxon>Poeciliinae</taxon>
        <taxon>Gambusia</taxon>
    </lineage>
</organism>
<protein>
    <recommendedName>
        <fullName evidence="5">Peroxidase</fullName>
    </recommendedName>
</protein>
<evidence type="ECO:0008006" key="5">
    <source>
        <dbReference type="Google" id="ProtNLM"/>
    </source>
</evidence>
<feature type="chain" id="PRO_5016310471" description="Peroxidase" evidence="2">
    <location>
        <begin position="19"/>
        <end position="291"/>
    </location>
</feature>
<dbReference type="InterPro" id="IPR010255">
    <property type="entry name" value="Haem_peroxidase_sf"/>
</dbReference>
<keyword evidence="4" id="KW-1185">Reference proteome</keyword>
<dbReference type="PANTHER" id="PTHR11475">
    <property type="entry name" value="OXIDASE/PEROXIDASE"/>
    <property type="match status" value="1"/>
</dbReference>
<accession>A0A315VSM6</accession>
<dbReference type="PROSITE" id="PS50292">
    <property type="entry name" value="PEROXIDASE_3"/>
    <property type="match status" value="1"/>
</dbReference>
<feature type="compositionally biased region" description="Low complexity" evidence="1">
    <location>
        <begin position="241"/>
        <end position="258"/>
    </location>
</feature>
<feature type="region of interest" description="Disordered" evidence="1">
    <location>
        <begin position="224"/>
        <end position="264"/>
    </location>
</feature>
<comment type="caution">
    <text evidence="3">The sequence shown here is derived from an EMBL/GenBank/DDBJ whole genome shotgun (WGS) entry which is preliminary data.</text>
</comment>
<evidence type="ECO:0000313" key="4">
    <source>
        <dbReference type="Proteomes" id="UP000250572"/>
    </source>
</evidence>
<sequence length="291" mass="32320">MLLSVLLVLGLWLVPSQSKAMEKRLGSPFLHKCFEEAKKIVDDAYKYSREESLRRVRKDVVQPHDALRLMKQPRGDTRSAPRNQAQLAEVLRNPTLAQKLLELYGTPDNIDVWLGGVAEPFVPGGRVGPLLACLIATQFQRIRQGDRLWFQNPGVFTPQQRQRLSAVTLSRIICDNTGITSVPRDAFSVDSSTNRLVSCSTLPRLDLSAWTERPSMLCDSGSSAGCLESNGGENPTQTDELNNLDPLDLQDPVDPVNVHGPLDFQEPLDLQEALKFKTKENQQGHSAPDAL</sequence>